<dbReference type="AlphaFoldDB" id="A0A482IM66"/>
<dbReference type="Proteomes" id="UP000253772">
    <property type="component" value="Chromosome c1"/>
</dbReference>
<gene>
    <name evidence="2" type="ORF">DDF84_010335</name>
</gene>
<feature type="compositionally biased region" description="Polar residues" evidence="1">
    <location>
        <begin position="67"/>
        <end position="80"/>
    </location>
</feature>
<proteinExistence type="predicted"/>
<dbReference type="InterPro" id="IPR019294">
    <property type="entry name" value="Translation_reg_Com"/>
</dbReference>
<accession>A0A482IM66</accession>
<dbReference type="RefSeq" id="WP_111733457.1">
    <property type="nucleotide sequence ID" value="NZ_CP037900.1"/>
</dbReference>
<dbReference type="GO" id="GO:0003677">
    <property type="term" value="F:DNA binding"/>
    <property type="evidence" value="ECO:0007669"/>
    <property type="project" value="UniProtKB-KW"/>
</dbReference>
<feature type="region of interest" description="Disordered" evidence="1">
    <location>
        <begin position="35"/>
        <end position="80"/>
    </location>
</feature>
<name>A0A482IM66_9BURK</name>
<keyword evidence="2" id="KW-0238">DNA-binding</keyword>
<dbReference type="OrthoDB" id="5460091at2"/>
<dbReference type="EMBL" id="CP037900">
    <property type="protein sequence ID" value="QBP10125.1"/>
    <property type="molecule type" value="Genomic_DNA"/>
</dbReference>
<evidence type="ECO:0000313" key="2">
    <source>
        <dbReference type="EMBL" id="QBP10125.1"/>
    </source>
</evidence>
<organism evidence="2 3">
    <name type="scientific">Cupriavidus metallidurans</name>
    <dbReference type="NCBI Taxonomy" id="119219"/>
    <lineage>
        <taxon>Bacteria</taxon>
        <taxon>Pseudomonadati</taxon>
        <taxon>Pseudomonadota</taxon>
        <taxon>Betaproteobacteria</taxon>
        <taxon>Burkholderiales</taxon>
        <taxon>Burkholderiaceae</taxon>
        <taxon>Cupriavidus</taxon>
    </lineage>
</organism>
<protein>
    <submittedName>
        <fullName evidence="2">Com family DNA-binding transcriptional regulator</fullName>
    </submittedName>
</protein>
<sequence length="80" mass="8835">MQEIRCGNCNRKLGMGDYVRLAIKCPRCGAMNQLRAERPAPESQRASSTGDAIHEHERDRSGATRLSLPQQRPGNAARST</sequence>
<dbReference type="Pfam" id="PF10122">
    <property type="entry name" value="Zn_ribbon_Com"/>
    <property type="match status" value="1"/>
</dbReference>
<reference evidence="2 3" key="1">
    <citation type="submission" date="2019-03" db="EMBL/GenBank/DDBJ databases">
        <title>Comparative insights into the high quality Complete genome sequence of highly metal resistant Cupriavidus metallidurans strain BS1 isolated from a gold-copper mine.</title>
        <authorList>
            <person name="Mazhar H.S."/>
            <person name="Rensing C."/>
        </authorList>
    </citation>
    <scope>NUCLEOTIDE SEQUENCE [LARGE SCALE GENOMIC DNA]</scope>
    <source>
        <strain evidence="2 3">BS1</strain>
    </source>
</reference>
<feature type="compositionally biased region" description="Basic and acidic residues" evidence="1">
    <location>
        <begin position="52"/>
        <end position="62"/>
    </location>
</feature>
<evidence type="ECO:0000256" key="1">
    <source>
        <dbReference type="SAM" id="MobiDB-lite"/>
    </source>
</evidence>
<evidence type="ECO:0000313" key="3">
    <source>
        <dbReference type="Proteomes" id="UP000253772"/>
    </source>
</evidence>